<dbReference type="InterPro" id="IPR013149">
    <property type="entry name" value="ADH-like_C"/>
</dbReference>
<dbReference type="PANTHER" id="PTHR45348">
    <property type="entry name" value="HYPOTHETICAL OXIDOREDUCTASE (EUROFUNG)"/>
    <property type="match status" value="1"/>
</dbReference>
<dbReference type="Gene3D" id="3.40.50.720">
    <property type="entry name" value="NAD(P)-binding Rossmann-like Domain"/>
    <property type="match status" value="1"/>
</dbReference>
<keyword evidence="4" id="KW-0472">Membrane</keyword>
<dbReference type="GO" id="GO:0016651">
    <property type="term" value="F:oxidoreductase activity, acting on NAD(P)H"/>
    <property type="evidence" value="ECO:0007669"/>
    <property type="project" value="InterPro"/>
</dbReference>
<dbReference type="AlphaFoldDB" id="A0A4U9F543"/>
<keyword evidence="4" id="KW-0812">Transmembrane</keyword>
<dbReference type="Proteomes" id="UP000746612">
    <property type="component" value="Unassembled WGS sequence"/>
</dbReference>
<feature type="region of interest" description="Disordered" evidence="3">
    <location>
        <begin position="629"/>
        <end position="658"/>
    </location>
</feature>
<dbReference type="InterPro" id="IPR005052">
    <property type="entry name" value="Lectin_leg"/>
</dbReference>
<evidence type="ECO:0000256" key="3">
    <source>
        <dbReference type="SAM" id="MobiDB-lite"/>
    </source>
</evidence>
<dbReference type="SUPFAM" id="SSF51735">
    <property type="entry name" value="NAD(P)-binding Rossmann-fold domains"/>
    <property type="match status" value="1"/>
</dbReference>
<evidence type="ECO:0000313" key="7">
    <source>
        <dbReference type="EMBL" id="VIO54393.1"/>
    </source>
</evidence>
<evidence type="ECO:0000256" key="2">
    <source>
        <dbReference type="ARBA" id="ARBA00023002"/>
    </source>
</evidence>
<evidence type="ECO:0000256" key="1">
    <source>
        <dbReference type="ARBA" id="ARBA00008072"/>
    </source>
</evidence>
<dbReference type="GO" id="GO:0016020">
    <property type="term" value="C:membrane"/>
    <property type="evidence" value="ECO:0007669"/>
    <property type="project" value="InterPro"/>
</dbReference>
<sequence>MTLSTMKAMVTEVPANGSKPELIKKDISPPMLEPYEVLVKVATVAQNPTDVSAFDLNLFGNGAVLGCDFAGKIERLGKDVTKVAEGDTIAGLIWGGEIKGLGAYSEYTKAHESICFKVPKSISLTEAATIPLASLTAWLAFFSKDSLNIDRNKPDTTVLVWGGSSSVGQYAIQIATILGFKTVATCSPHSFDLVKSFGATHVFDYNDPNVVKSIKEVAPGLKYVFDTIGKQTSSSKASEAIDENGGTLCTVRPDKSFTENVTEQTKVTPVLVWTTFNRVIQYKKASFPASEDDHKLGVEFNEKLPGWIDEGRIKPNKPKVLGGLDSIPQGFQEHRDGKISGFKIVVTATSTATTLVNFSTPTYSNTRSYCHGQKQYSFIMRLSSLSAALLGAFAWTTSASEFDDENIRSISPYLDSDMQSRWYDFGGDTIIRTDSYIRLTSDRPSQSGWMYSRVPLTATNWQVEVEFKISGKNQLYGDGFAMWITRQRAQQGTVFGGPDNFEGLGVFIDTYKNNRPGVVFPYVMAMYGDGKTSYDKSNDGKHTELAGCSARGIRHASIPTKLRLTYFQDKQLKLELQYKVEDEWQTCFDLEDPPAVPNIAYVGFTAETGELSDNHDIISVAAKNLYTQPGTSSNTGSKSSSSKGKSRKGSGKTTGGQKEGGSWTWFFTKIILFIIVAGGAYVGYTAYRSKAKSHRF</sequence>
<evidence type="ECO:0000313" key="6">
    <source>
        <dbReference type="EMBL" id="CAG1963482.1"/>
    </source>
</evidence>
<evidence type="ECO:0000313" key="8">
    <source>
        <dbReference type="Proteomes" id="UP000746612"/>
    </source>
</evidence>
<dbReference type="InterPro" id="IPR011032">
    <property type="entry name" value="GroES-like_sf"/>
</dbReference>
<gene>
    <name evidence="7" type="ORF">FUG_LOCUS122116</name>
    <name evidence="6" type="ORF">MDCFG202_LOCUS12241</name>
</gene>
<dbReference type="Gene3D" id="2.60.120.200">
    <property type="match status" value="1"/>
</dbReference>
<dbReference type="SUPFAM" id="SSF49899">
    <property type="entry name" value="Concanavalin A-like lectins/glucanases"/>
    <property type="match status" value="1"/>
</dbReference>
<protein>
    <recommendedName>
        <fullName evidence="5">L-type lectin-like domain-containing protein</fullName>
    </recommendedName>
</protein>
<dbReference type="Gene3D" id="3.90.180.10">
    <property type="entry name" value="Medium-chain alcohol dehydrogenases, catalytic domain"/>
    <property type="match status" value="1"/>
</dbReference>
<name>A0A4U9F543_GIBZA</name>
<dbReference type="Pfam" id="PF03388">
    <property type="entry name" value="Lectin_leg-like"/>
    <property type="match status" value="1"/>
</dbReference>
<keyword evidence="2" id="KW-0560">Oxidoreductase</keyword>
<dbReference type="EMBL" id="CAAKMV010000099">
    <property type="protein sequence ID" value="VIO54393.1"/>
    <property type="molecule type" value="Genomic_DNA"/>
</dbReference>
<feature type="compositionally biased region" description="Low complexity" evidence="3">
    <location>
        <begin position="630"/>
        <end position="643"/>
    </location>
</feature>
<evidence type="ECO:0000256" key="4">
    <source>
        <dbReference type="SAM" id="Phobius"/>
    </source>
</evidence>
<reference evidence="6" key="2">
    <citation type="submission" date="2021-03" db="EMBL/GenBank/DDBJ databases">
        <authorList>
            <person name="Alouane T."/>
            <person name="Langin T."/>
            <person name="Bonhomme L."/>
        </authorList>
    </citation>
    <scope>NUCLEOTIDE SEQUENCE</scope>
    <source>
        <strain evidence="6">MDC_Fg202</strain>
    </source>
</reference>
<dbReference type="InterPro" id="IPR020843">
    <property type="entry name" value="ER"/>
</dbReference>
<dbReference type="InterPro" id="IPR013320">
    <property type="entry name" value="ConA-like_dom_sf"/>
</dbReference>
<dbReference type="PROSITE" id="PS51328">
    <property type="entry name" value="L_LECTIN_LIKE"/>
    <property type="match status" value="1"/>
</dbReference>
<reference evidence="7" key="1">
    <citation type="submission" date="2019-04" db="EMBL/GenBank/DDBJ databases">
        <authorList>
            <person name="Melise S."/>
            <person name="Noan J."/>
            <person name="Okalmin O."/>
        </authorList>
    </citation>
    <scope>NUCLEOTIDE SEQUENCE</scope>
    <source>
        <strain evidence="7">FN9</strain>
    </source>
</reference>
<comment type="similarity">
    <text evidence="1">Belongs to the zinc-containing alcohol dehydrogenase family.</text>
</comment>
<keyword evidence="4" id="KW-1133">Transmembrane helix</keyword>
<dbReference type="SUPFAM" id="SSF50129">
    <property type="entry name" value="GroES-like"/>
    <property type="match status" value="1"/>
</dbReference>
<evidence type="ECO:0000259" key="5">
    <source>
        <dbReference type="PROSITE" id="PS51328"/>
    </source>
</evidence>
<accession>A0A4U9F543</accession>
<dbReference type="Pfam" id="PF08240">
    <property type="entry name" value="ADH_N"/>
    <property type="match status" value="1"/>
</dbReference>
<dbReference type="EMBL" id="CAJPIJ010000022">
    <property type="protein sequence ID" value="CAG1963482.1"/>
    <property type="molecule type" value="Genomic_DNA"/>
</dbReference>
<dbReference type="InterPro" id="IPR013154">
    <property type="entry name" value="ADH-like_N"/>
</dbReference>
<dbReference type="Pfam" id="PF00107">
    <property type="entry name" value="ADH_zinc_N"/>
    <property type="match status" value="1"/>
</dbReference>
<dbReference type="CDD" id="cd07308">
    <property type="entry name" value="lectin_leg-like"/>
    <property type="match status" value="1"/>
</dbReference>
<dbReference type="InterPro" id="IPR036291">
    <property type="entry name" value="NAD(P)-bd_dom_sf"/>
</dbReference>
<dbReference type="CDD" id="cd08249">
    <property type="entry name" value="enoyl_reductase_like"/>
    <property type="match status" value="1"/>
</dbReference>
<dbReference type="InterPro" id="IPR047122">
    <property type="entry name" value="Trans-enoyl_RdTase-like"/>
</dbReference>
<dbReference type="SMART" id="SM00829">
    <property type="entry name" value="PKS_ER"/>
    <property type="match status" value="1"/>
</dbReference>
<dbReference type="PANTHER" id="PTHR45348:SF2">
    <property type="entry name" value="ZINC-TYPE ALCOHOL DEHYDROGENASE-LIKE PROTEIN C2E1P3.01"/>
    <property type="match status" value="1"/>
</dbReference>
<proteinExistence type="inferred from homology"/>
<feature type="transmembrane region" description="Helical" evidence="4">
    <location>
        <begin position="663"/>
        <end position="687"/>
    </location>
</feature>
<dbReference type="FunFam" id="2.60.120.200:FF:000095">
    <property type="entry name" value="Lectin family integral membrane protein"/>
    <property type="match status" value="1"/>
</dbReference>
<feature type="domain" description="L-type lectin-like" evidence="5">
    <location>
        <begin position="401"/>
        <end position="625"/>
    </location>
</feature>
<organism evidence="6 8">
    <name type="scientific">Gibberella zeae</name>
    <name type="common">Wheat head blight fungus</name>
    <name type="synonym">Fusarium graminearum</name>
    <dbReference type="NCBI Taxonomy" id="5518"/>
    <lineage>
        <taxon>Eukaryota</taxon>
        <taxon>Fungi</taxon>
        <taxon>Dikarya</taxon>
        <taxon>Ascomycota</taxon>
        <taxon>Pezizomycotina</taxon>
        <taxon>Sordariomycetes</taxon>
        <taxon>Hypocreomycetidae</taxon>
        <taxon>Hypocreales</taxon>
        <taxon>Nectriaceae</taxon>
        <taxon>Fusarium</taxon>
    </lineage>
</organism>